<dbReference type="EMBL" id="VTPC01090683">
    <property type="protein sequence ID" value="KAF2881922.1"/>
    <property type="molecule type" value="Genomic_DNA"/>
</dbReference>
<organism evidence="5 6">
    <name type="scientific">Ignelater luminosus</name>
    <name type="common">Cucubano</name>
    <name type="synonym">Pyrophorus luminosus</name>
    <dbReference type="NCBI Taxonomy" id="2038154"/>
    <lineage>
        <taxon>Eukaryota</taxon>
        <taxon>Metazoa</taxon>
        <taxon>Ecdysozoa</taxon>
        <taxon>Arthropoda</taxon>
        <taxon>Hexapoda</taxon>
        <taxon>Insecta</taxon>
        <taxon>Pterygota</taxon>
        <taxon>Neoptera</taxon>
        <taxon>Endopterygota</taxon>
        <taxon>Coleoptera</taxon>
        <taxon>Polyphaga</taxon>
        <taxon>Elateriformia</taxon>
        <taxon>Elateroidea</taxon>
        <taxon>Elateridae</taxon>
        <taxon>Agrypninae</taxon>
        <taxon>Pyrophorini</taxon>
        <taxon>Ignelater</taxon>
    </lineage>
</organism>
<accession>A0A8K0FYX5</accession>
<reference evidence="5" key="1">
    <citation type="submission" date="2019-08" db="EMBL/GenBank/DDBJ databases">
        <title>The genome of the North American firefly Photinus pyralis.</title>
        <authorList>
            <consortium name="Photinus pyralis genome working group"/>
            <person name="Fallon T.R."/>
            <person name="Sander Lower S.E."/>
            <person name="Weng J.-K."/>
        </authorList>
    </citation>
    <scope>NUCLEOTIDE SEQUENCE</scope>
    <source>
        <strain evidence="5">TRF0915ILg1</strain>
        <tissue evidence="5">Whole body</tissue>
    </source>
</reference>
<dbReference type="InterPro" id="IPR027806">
    <property type="entry name" value="HARBI1_dom"/>
</dbReference>
<protein>
    <recommendedName>
        <fullName evidence="4">DDE Tnp4 domain-containing protein</fullName>
    </recommendedName>
</protein>
<feature type="domain" description="DDE Tnp4" evidence="4">
    <location>
        <begin position="107"/>
        <end position="163"/>
    </location>
</feature>
<dbReference type="OrthoDB" id="6777453at2759"/>
<sequence>MGDMSTGSNESWLNATIKFLLYNELLEKKRGRKRLLFDEASDCSKRMRTLQLQQNYLADELSYAAQMSLRSDGRVEASKLVKEITTTSPKRAEPHRKGLPEVLGISDGCHIEIKQSVNNAVDFFNRKKTHRIVLQAVCNDNGLLTDVIIGIPGRVHDARVFRQRDDDDVIEFESFNDVNNYQIDRNENSQPNDGNSGAYKRDFIANVLPTPKKRTKPFLKETVEMLLPADTVTEAVSSDDENLAEAAEESSDEPWMSSPDEQFFSGFFK</sequence>
<dbReference type="Proteomes" id="UP000801492">
    <property type="component" value="Unassembled WGS sequence"/>
</dbReference>
<feature type="compositionally biased region" description="Acidic residues" evidence="3">
    <location>
        <begin position="237"/>
        <end position="252"/>
    </location>
</feature>
<dbReference type="AlphaFoldDB" id="A0A8K0FYX5"/>
<dbReference type="GO" id="GO:0046872">
    <property type="term" value="F:metal ion binding"/>
    <property type="evidence" value="ECO:0007669"/>
    <property type="project" value="UniProtKB-KW"/>
</dbReference>
<proteinExistence type="predicted"/>
<comment type="caution">
    <text evidence="5">The sequence shown here is derived from an EMBL/GenBank/DDBJ whole genome shotgun (WGS) entry which is preliminary data.</text>
</comment>
<evidence type="ECO:0000259" key="4">
    <source>
        <dbReference type="Pfam" id="PF13359"/>
    </source>
</evidence>
<comment type="cofactor">
    <cofactor evidence="1">
        <name>a divalent metal cation</name>
        <dbReference type="ChEBI" id="CHEBI:60240"/>
    </cofactor>
</comment>
<evidence type="ECO:0000256" key="1">
    <source>
        <dbReference type="ARBA" id="ARBA00001968"/>
    </source>
</evidence>
<evidence type="ECO:0000256" key="3">
    <source>
        <dbReference type="SAM" id="MobiDB-lite"/>
    </source>
</evidence>
<gene>
    <name evidence="5" type="ORF">ILUMI_24252</name>
</gene>
<dbReference type="Pfam" id="PF13359">
    <property type="entry name" value="DDE_Tnp_4"/>
    <property type="match status" value="1"/>
</dbReference>
<feature type="region of interest" description="Disordered" evidence="3">
    <location>
        <begin position="234"/>
        <end position="269"/>
    </location>
</feature>
<evidence type="ECO:0000313" key="5">
    <source>
        <dbReference type="EMBL" id="KAF2881922.1"/>
    </source>
</evidence>
<evidence type="ECO:0000256" key="2">
    <source>
        <dbReference type="ARBA" id="ARBA00022723"/>
    </source>
</evidence>
<name>A0A8K0FYX5_IGNLU</name>
<evidence type="ECO:0000313" key="6">
    <source>
        <dbReference type="Proteomes" id="UP000801492"/>
    </source>
</evidence>
<keyword evidence="6" id="KW-1185">Reference proteome</keyword>
<keyword evidence="2" id="KW-0479">Metal-binding</keyword>